<evidence type="ECO:0000256" key="1">
    <source>
        <dbReference type="SAM" id="MobiDB-lite"/>
    </source>
</evidence>
<organism evidence="2">
    <name type="scientific">Tanacetum cinerariifolium</name>
    <name type="common">Dalmatian daisy</name>
    <name type="synonym">Chrysanthemum cinerariifolium</name>
    <dbReference type="NCBI Taxonomy" id="118510"/>
    <lineage>
        <taxon>Eukaryota</taxon>
        <taxon>Viridiplantae</taxon>
        <taxon>Streptophyta</taxon>
        <taxon>Embryophyta</taxon>
        <taxon>Tracheophyta</taxon>
        <taxon>Spermatophyta</taxon>
        <taxon>Magnoliopsida</taxon>
        <taxon>eudicotyledons</taxon>
        <taxon>Gunneridae</taxon>
        <taxon>Pentapetalae</taxon>
        <taxon>asterids</taxon>
        <taxon>campanulids</taxon>
        <taxon>Asterales</taxon>
        <taxon>Asteraceae</taxon>
        <taxon>Asteroideae</taxon>
        <taxon>Anthemideae</taxon>
        <taxon>Anthemidinae</taxon>
        <taxon>Tanacetum</taxon>
    </lineage>
</organism>
<evidence type="ECO:0000313" key="2">
    <source>
        <dbReference type="EMBL" id="GEU73530.1"/>
    </source>
</evidence>
<gene>
    <name evidence="2" type="ORF">Tci_045508</name>
</gene>
<proteinExistence type="predicted"/>
<dbReference type="AlphaFoldDB" id="A0A6L2MIH5"/>
<feature type="compositionally biased region" description="Polar residues" evidence="1">
    <location>
        <begin position="65"/>
        <end position="74"/>
    </location>
</feature>
<sequence>MHTAHDDSKLETIRFVFRHEAAQIYDAILPKAMTNQVMLDYVAYKTYYAIASGAEPPKLKKPKTKSNSAISFEETTSKKKPTKAKKDVPSKKKPTSKPKLTKKKAQVKADRGKGLDVFSKVALSEAAQLKVATKQSKKDFHISQASGSGDGTDFELGVPDEQHRKTSGADEGTGTKLRVPDVPKYDSENDKESWGDSEEEDDDDNNDDNNGDDNDANDDDNQEDDDKNNDEEETNKEKIDDEENIDEEEADEVTKELYKDVNVNLGNKDAEITNADQGGADQQNILPQAVSDFENPMIEKNVTESLDAAVLARSSSQLKSTYVAAASLSEFGLTKILIDKMEKNKSYDKANYKRELYDALVKSYQTDKDLFDTYGEVFTLKRSRDKDQDPSARSDRGTLMIMKKYDYGHLEETEVPQGDQKRYTFQEDHQRVIYIHQMNRNRLMCTDELHKSGDGTLDFVWTALHDIASEIRMGYLPKKN</sequence>
<feature type="compositionally biased region" description="Acidic residues" evidence="1">
    <location>
        <begin position="195"/>
        <end position="251"/>
    </location>
</feature>
<name>A0A6L2MIH5_TANCI</name>
<dbReference type="EMBL" id="BKCJ010006708">
    <property type="protein sequence ID" value="GEU73530.1"/>
    <property type="molecule type" value="Genomic_DNA"/>
</dbReference>
<feature type="region of interest" description="Disordered" evidence="1">
    <location>
        <begin position="55"/>
        <end position="112"/>
    </location>
</feature>
<comment type="caution">
    <text evidence="2">The sequence shown here is derived from an EMBL/GenBank/DDBJ whole genome shotgun (WGS) entry which is preliminary data.</text>
</comment>
<feature type="compositionally biased region" description="Basic residues" evidence="1">
    <location>
        <begin position="91"/>
        <end position="106"/>
    </location>
</feature>
<protein>
    <submittedName>
        <fullName evidence="2">Uncharacterized protein</fullName>
    </submittedName>
</protein>
<feature type="compositionally biased region" description="Basic and acidic residues" evidence="1">
    <location>
        <begin position="178"/>
        <end position="194"/>
    </location>
</feature>
<feature type="region of interest" description="Disordered" evidence="1">
    <location>
        <begin position="130"/>
        <end position="251"/>
    </location>
</feature>
<accession>A0A6L2MIH5</accession>
<reference evidence="2" key="1">
    <citation type="journal article" date="2019" name="Sci. Rep.">
        <title>Draft genome of Tanacetum cinerariifolium, the natural source of mosquito coil.</title>
        <authorList>
            <person name="Yamashiro T."/>
            <person name="Shiraishi A."/>
            <person name="Satake H."/>
            <person name="Nakayama K."/>
        </authorList>
    </citation>
    <scope>NUCLEOTIDE SEQUENCE</scope>
</reference>